<dbReference type="SUPFAM" id="SSF53649">
    <property type="entry name" value="Alkaline phosphatase-like"/>
    <property type="match status" value="1"/>
</dbReference>
<keyword evidence="5" id="KW-0378">Hydrolase</keyword>
<comment type="cofactor">
    <cofactor evidence="1">
        <name>Ca(2+)</name>
        <dbReference type="ChEBI" id="CHEBI:29108"/>
    </cofactor>
</comment>
<dbReference type="PROSITE" id="PS00523">
    <property type="entry name" value="SULFATASE_1"/>
    <property type="match status" value="1"/>
</dbReference>
<dbReference type="GO" id="GO:0046872">
    <property type="term" value="F:metal ion binding"/>
    <property type="evidence" value="ECO:0007669"/>
    <property type="project" value="UniProtKB-KW"/>
</dbReference>
<keyword evidence="9" id="KW-1185">Reference proteome</keyword>
<dbReference type="InterPro" id="IPR000917">
    <property type="entry name" value="Sulfatase_N"/>
</dbReference>
<dbReference type="Proteomes" id="UP000617628">
    <property type="component" value="Unassembled WGS sequence"/>
</dbReference>
<evidence type="ECO:0000313" key="9">
    <source>
        <dbReference type="Proteomes" id="UP000617628"/>
    </source>
</evidence>
<keyword evidence="6" id="KW-0106">Calcium</keyword>
<organism evidence="8 9">
    <name type="scientific">Pelagicoccus mobilis</name>
    <dbReference type="NCBI Taxonomy" id="415221"/>
    <lineage>
        <taxon>Bacteria</taxon>
        <taxon>Pseudomonadati</taxon>
        <taxon>Verrucomicrobiota</taxon>
        <taxon>Opitutia</taxon>
        <taxon>Puniceicoccales</taxon>
        <taxon>Pelagicoccaceae</taxon>
        <taxon>Pelagicoccus</taxon>
    </lineage>
</organism>
<dbReference type="CDD" id="cd16030">
    <property type="entry name" value="iduronate-2-sulfatase"/>
    <property type="match status" value="1"/>
</dbReference>
<dbReference type="EMBL" id="JAENIL010000006">
    <property type="protein sequence ID" value="MBK1876099.1"/>
    <property type="molecule type" value="Genomic_DNA"/>
</dbReference>
<accession>A0A934RYB0</accession>
<keyword evidence="4" id="KW-0732">Signal</keyword>
<dbReference type="Gene3D" id="3.40.720.10">
    <property type="entry name" value="Alkaline Phosphatase, subunit A"/>
    <property type="match status" value="1"/>
</dbReference>
<dbReference type="GO" id="GO:0005737">
    <property type="term" value="C:cytoplasm"/>
    <property type="evidence" value="ECO:0007669"/>
    <property type="project" value="TreeGrafter"/>
</dbReference>
<evidence type="ECO:0000259" key="7">
    <source>
        <dbReference type="Pfam" id="PF00884"/>
    </source>
</evidence>
<reference evidence="8" key="1">
    <citation type="submission" date="2021-01" db="EMBL/GenBank/DDBJ databases">
        <title>Modified the classification status of verrucomicrobia.</title>
        <authorList>
            <person name="Feng X."/>
        </authorList>
    </citation>
    <scope>NUCLEOTIDE SEQUENCE</scope>
    <source>
        <strain evidence="8">KCTC 13126</strain>
    </source>
</reference>
<evidence type="ECO:0000256" key="1">
    <source>
        <dbReference type="ARBA" id="ARBA00001913"/>
    </source>
</evidence>
<dbReference type="Pfam" id="PF00884">
    <property type="entry name" value="Sulfatase"/>
    <property type="match status" value="1"/>
</dbReference>
<proteinExistence type="inferred from homology"/>
<dbReference type="PANTHER" id="PTHR45953:SF1">
    <property type="entry name" value="IDURONATE 2-SULFATASE"/>
    <property type="match status" value="1"/>
</dbReference>
<name>A0A934RYB0_9BACT</name>
<dbReference type="InterPro" id="IPR024607">
    <property type="entry name" value="Sulfatase_CS"/>
</dbReference>
<evidence type="ECO:0000313" key="8">
    <source>
        <dbReference type="EMBL" id="MBK1876099.1"/>
    </source>
</evidence>
<evidence type="ECO:0000256" key="2">
    <source>
        <dbReference type="ARBA" id="ARBA00008779"/>
    </source>
</evidence>
<sequence length="523" mass="58834">MLAVFAGLLLIATGIARDKPNVVLIICDDLNDYVSGFGGHPQVQTPNLERFAKTGVSFSRAYSNYPVCAPSRSSFLTGIHARTSGNLHFDKWYENPVLSNSKTLMEHFRDNGYHVVGSGKVMHHFKRDVWDEFENETDYGPFVYDGNERVAHPSVPSPFADIPNRIDGSFAPLEDIPYANDDDPTSGWVYGDESEGLKPFNYASDGSGSQTPDEMNADWAANRLEKFAQEEGGKPFFLAVGFIRPHTPLHVAKRYFDRFPKDTLQLPVMKPGDKDDISLNEVFGREQLGRRYYRVLTESYSTPEDGIRAFTQAYLASVAAVDENVGQVIDAVDQSRLKDNTVVIVMSDHGWQMGEKDYLFKSSPYEESTRIPFLVRAPGVTPAGEVADQVVSLIDLYPTLVELCGLEGDTRKNDKGAPLEGSSFVSLLKDPIGGKWSGPEEAVSMIWAWLKDAEGRKDPDQQHWTIRSKRWRYIRYSNGSEELYDHDRDPYEWDNLSSDPEHAPALSRLRASLEKLQARKRID</sequence>
<dbReference type="InterPro" id="IPR017850">
    <property type="entry name" value="Alkaline_phosphatase_core_sf"/>
</dbReference>
<dbReference type="AlphaFoldDB" id="A0A934RYB0"/>
<dbReference type="GO" id="GO:0004423">
    <property type="term" value="F:iduronate-2-sulfatase activity"/>
    <property type="evidence" value="ECO:0007669"/>
    <property type="project" value="InterPro"/>
</dbReference>
<dbReference type="PANTHER" id="PTHR45953">
    <property type="entry name" value="IDURONATE 2-SULFATASE"/>
    <property type="match status" value="1"/>
</dbReference>
<comment type="caution">
    <text evidence="8">The sequence shown here is derived from an EMBL/GenBank/DDBJ whole genome shotgun (WGS) entry which is preliminary data.</text>
</comment>
<evidence type="ECO:0000256" key="6">
    <source>
        <dbReference type="ARBA" id="ARBA00022837"/>
    </source>
</evidence>
<evidence type="ECO:0000256" key="5">
    <source>
        <dbReference type="ARBA" id="ARBA00022801"/>
    </source>
</evidence>
<dbReference type="InterPro" id="IPR035874">
    <property type="entry name" value="IDS"/>
</dbReference>
<evidence type="ECO:0000256" key="4">
    <source>
        <dbReference type="ARBA" id="ARBA00022729"/>
    </source>
</evidence>
<evidence type="ECO:0000256" key="3">
    <source>
        <dbReference type="ARBA" id="ARBA00022723"/>
    </source>
</evidence>
<protein>
    <submittedName>
        <fullName evidence="8">Sulfatase</fullName>
    </submittedName>
</protein>
<comment type="similarity">
    <text evidence="2">Belongs to the sulfatase family.</text>
</comment>
<dbReference type="RefSeq" id="WP_200354316.1">
    <property type="nucleotide sequence ID" value="NZ_JAENIL010000006.1"/>
</dbReference>
<feature type="domain" description="Sulfatase N-terminal" evidence="7">
    <location>
        <begin position="20"/>
        <end position="405"/>
    </location>
</feature>
<keyword evidence="3" id="KW-0479">Metal-binding</keyword>
<gene>
    <name evidence="8" type="ORF">JIN87_04420</name>
</gene>